<feature type="region of interest" description="Disordered" evidence="1">
    <location>
        <begin position="642"/>
        <end position="675"/>
    </location>
</feature>
<evidence type="ECO:0000313" key="4">
    <source>
        <dbReference type="Proteomes" id="UP000054893"/>
    </source>
</evidence>
<feature type="region of interest" description="Disordered" evidence="1">
    <location>
        <begin position="328"/>
        <end position="353"/>
    </location>
</feature>
<organism evidence="3 4">
    <name type="scientific">Caballeronia sordidicola</name>
    <name type="common">Burkholderia sordidicola</name>
    <dbReference type="NCBI Taxonomy" id="196367"/>
    <lineage>
        <taxon>Bacteria</taxon>
        <taxon>Pseudomonadati</taxon>
        <taxon>Pseudomonadota</taxon>
        <taxon>Betaproteobacteria</taxon>
        <taxon>Burkholderiales</taxon>
        <taxon>Burkholderiaceae</taxon>
        <taxon>Caballeronia</taxon>
    </lineage>
</organism>
<reference evidence="3 4" key="1">
    <citation type="submission" date="2016-01" db="EMBL/GenBank/DDBJ databases">
        <authorList>
            <person name="Oliw E.H."/>
        </authorList>
    </citation>
    <scope>NUCLEOTIDE SEQUENCE [LARGE SCALE GENOMIC DNA]</scope>
    <source>
        <strain evidence="3">LMG 22029</strain>
    </source>
</reference>
<name>A0A158GST5_CABSO</name>
<proteinExistence type="predicted"/>
<keyword evidence="2" id="KW-0472">Membrane</keyword>
<keyword evidence="2" id="KW-0812">Transmembrane</keyword>
<dbReference type="AlphaFoldDB" id="A0A158GST5"/>
<dbReference type="OrthoDB" id="9007090at2"/>
<feature type="transmembrane region" description="Helical" evidence="2">
    <location>
        <begin position="112"/>
        <end position="131"/>
    </location>
</feature>
<evidence type="ECO:0000256" key="2">
    <source>
        <dbReference type="SAM" id="Phobius"/>
    </source>
</evidence>
<evidence type="ECO:0000256" key="1">
    <source>
        <dbReference type="SAM" id="MobiDB-lite"/>
    </source>
</evidence>
<sequence length="675" mass="69697">MNNPARLIVTWAGTNICPEGFGMSLLSFRAPVLYAACHRCGNALTHGEDECPHCGTNQSRALRTLGTPSSVDYGANVVLMPGRMLVPYPSVPDELDTKMNIARERKRVLKRVAFYLASGGMLALALGLAHAPALRSPAVQRLAALPEPAARKAVIVPVVTENHADVGVPASATVFAAASSTGTQQPLPAPAPAPQAIAAEKPAPVKPAIPTTMVSTEATTHAVKTTPNQSSQPVAPVIAKQAVPEKPVATTPPIATAAKSIAPSAVADTTTAKTADASPPIYETAARYSLATLATVEAHARAFNDTVADNYNMLLALVASTIHPDPASDTTLASKPDIATPPDTTRPPGKPADVAIAAAPAPQIASTKTVAAPVVNVPDIPSPKAAATIPAVLAPSPTATADVPIASHAPQPSALTENGLPRMSMTPISPAMTAERPPAGSPGETLYIARLALLTNDLSAARKNLAEVPSTLSDDVEAKRIRDELAQRESARDAAMQRARACDAASSWRCARRYAKEAIAIDTSYPDSRVLLKRVNFKAAQAKKAADAAALVAANNAAHPPVHTAPIREAVAMPAVPRGTIPSANLQSTYTAAAAPSASSSSAGNSAPHLFAAPAVRAPHEAHVIHDAREMRPVVETREPVIVPPPAKTPEPDTSESRVFGGGVPIRPPGRGEAH</sequence>
<evidence type="ECO:0000313" key="3">
    <source>
        <dbReference type="EMBL" id="SAL35176.1"/>
    </source>
</evidence>
<accession>A0A158GST5</accession>
<keyword evidence="2" id="KW-1133">Transmembrane helix</keyword>
<evidence type="ECO:0008006" key="5">
    <source>
        <dbReference type="Google" id="ProtNLM"/>
    </source>
</evidence>
<gene>
    <name evidence="3" type="ORF">AWB64_03461</name>
</gene>
<protein>
    <recommendedName>
        <fullName evidence="5">Alginate regulatory protein AlgP</fullName>
    </recommendedName>
</protein>
<dbReference type="Proteomes" id="UP000054893">
    <property type="component" value="Unassembled WGS sequence"/>
</dbReference>
<dbReference type="EMBL" id="FCOC02000010">
    <property type="protein sequence ID" value="SAL35176.1"/>
    <property type="molecule type" value="Genomic_DNA"/>
</dbReference>